<dbReference type="SUPFAM" id="SSF100950">
    <property type="entry name" value="NagB/RpiA/CoA transferase-like"/>
    <property type="match status" value="1"/>
</dbReference>
<evidence type="ECO:0000256" key="2">
    <source>
        <dbReference type="ARBA" id="ARBA00023125"/>
    </source>
</evidence>
<sequence length="254" mass="27577">MLAEQRRQKIIELIRENGSARVSYLSETFGVTEPTIRQDLMKLESDGEIIRDHGGAFLKDFSKGVKELSLHHMENLDKKISIGKKAAEFIHDGDAIILDSGSTVTEAAKNIVARKNLKVITNSLNITLLLGAEPSHEVHLTGGEFKAPTLSLTGEKAAEFIANTFVDKLFLATAGISLKAGLMYPGFSDLPVKRAMIDAAETVYLLADSTKIGKTAFALLGGLDCIDYLITDQGISKADIEQFQDLGIEVIIAE</sequence>
<evidence type="ECO:0000313" key="6">
    <source>
        <dbReference type="Proteomes" id="UP000002318"/>
    </source>
</evidence>
<dbReference type="Pfam" id="PF00455">
    <property type="entry name" value="DeoRC"/>
    <property type="match status" value="1"/>
</dbReference>
<dbReference type="SMART" id="SM00420">
    <property type="entry name" value="HTH_DEOR"/>
    <property type="match status" value="1"/>
</dbReference>
<dbReference type="Pfam" id="PF08220">
    <property type="entry name" value="HTH_DeoR"/>
    <property type="match status" value="1"/>
</dbReference>
<dbReference type="InterPro" id="IPR018356">
    <property type="entry name" value="Tscrpt_reg_HTH_DeoR_CS"/>
</dbReference>
<dbReference type="SUPFAM" id="SSF46785">
    <property type="entry name" value="Winged helix' DNA-binding domain"/>
    <property type="match status" value="1"/>
</dbReference>
<dbReference type="AlphaFoldDB" id="E1RCS8"/>
<dbReference type="PROSITE" id="PS00894">
    <property type="entry name" value="HTH_DEOR_1"/>
    <property type="match status" value="1"/>
</dbReference>
<dbReference type="eggNOG" id="COG1349">
    <property type="taxonomic scope" value="Bacteria"/>
</dbReference>
<dbReference type="Gene3D" id="1.10.10.10">
    <property type="entry name" value="Winged helix-like DNA-binding domain superfamily/Winged helix DNA-binding domain"/>
    <property type="match status" value="1"/>
</dbReference>
<evidence type="ECO:0000256" key="1">
    <source>
        <dbReference type="ARBA" id="ARBA00023015"/>
    </source>
</evidence>
<dbReference type="InterPro" id="IPR014036">
    <property type="entry name" value="DeoR-like_C"/>
</dbReference>
<dbReference type="KEGG" id="ssm:Spirs_1025"/>
<dbReference type="Gene3D" id="3.40.50.1360">
    <property type="match status" value="1"/>
</dbReference>
<dbReference type="STRING" id="573413.Spirs_1025"/>
<dbReference type="InterPro" id="IPR037171">
    <property type="entry name" value="NagB/RpiA_transferase-like"/>
</dbReference>
<dbReference type="GO" id="GO:0003677">
    <property type="term" value="F:DNA binding"/>
    <property type="evidence" value="ECO:0007669"/>
    <property type="project" value="UniProtKB-KW"/>
</dbReference>
<gene>
    <name evidence="5" type="ordered locus">Spirs_1025</name>
</gene>
<organism evidence="5 6">
    <name type="scientific">Sediminispirochaeta smaragdinae (strain DSM 11293 / JCM 15392 / SEBR 4228)</name>
    <name type="common">Spirochaeta smaragdinae</name>
    <dbReference type="NCBI Taxonomy" id="573413"/>
    <lineage>
        <taxon>Bacteria</taxon>
        <taxon>Pseudomonadati</taxon>
        <taxon>Spirochaetota</taxon>
        <taxon>Spirochaetia</taxon>
        <taxon>Spirochaetales</taxon>
        <taxon>Spirochaetaceae</taxon>
        <taxon>Sediminispirochaeta</taxon>
    </lineage>
</organism>
<dbReference type="HOGENOM" id="CLU_060699_0_1_12"/>
<keyword evidence="3" id="KW-0804">Transcription</keyword>
<feature type="domain" description="HTH deoR-type" evidence="4">
    <location>
        <begin position="3"/>
        <end position="58"/>
    </location>
</feature>
<dbReference type="EMBL" id="CP002116">
    <property type="protein sequence ID" value="ADK80158.1"/>
    <property type="molecule type" value="Genomic_DNA"/>
</dbReference>
<dbReference type="Proteomes" id="UP000002318">
    <property type="component" value="Chromosome"/>
</dbReference>
<name>E1RCS8_SEDSS</name>
<protein>
    <submittedName>
        <fullName evidence="5">Transcriptional regulator, DeoR family</fullName>
    </submittedName>
</protein>
<dbReference type="InterPro" id="IPR001034">
    <property type="entry name" value="DeoR_HTH"/>
</dbReference>
<dbReference type="InterPro" id="IPR036390">
    <property type="entry name" value="WH_DNA-bd_sf"/>
</dbReference>
<dbReference type="InterPro" id="IPR036388">
    <property type="entry name" value="WH-like_DNA-bd_sf"/>
</dbReference>
<keyword evidence="2" id="KW-0238">DNA-binding</keyword>
<reference evidence="5 6" key="1">
    <citation type="journal article" date="2010" name="Stand. Genomic Sci.">
        <title>Complete genome sequence of Spirochaeta smaragdinae type strain (SEBR 4228).</title>
        <authorList>
            <person name="Mavromatis K."/>
            <person name="Yasawong M."/>
            <person name="Chertkov O."/>
            <person name="Lapidus A."/>
            <person name="Lucas S."/>
            <person name="Nolan M."/>
            <person name="Del Rio T.G."/>
            <person name="Tice H."/>
            <person name="Cheng J.F."/>
            <person name="Pitluck S."/>
            <person name="Liolios K."/>
            <person name="Ivanova N."/>
            <person name="Tapia R."/>
            <person name="Han C."/>
            <person name="Bruce D."/>
            <person name="Goodwin L."/>
            <person name="Pati A."/>
            <person name="Chen A."/>
            <person name="Palaniappan K."/>
            <person name="Land M."/>
            <person name="Hauser L."/>
            <person name="Chang Y.J."/>
            <person name="Jeffries C.D."/>
            <person name="Detter J.C."/>
            <person name="Rohde M."/>
            <person name="Brambilla E."/>
            <person name="Spring S."/>
            <person name="Goker M."/>
            <person name="Sikorski J."/>
            <person name="Woyke T."/>
            <person name="Bristow J."/>
            <person name="Eisen J.A."/>
            <person name="Markowitz V."/>
            <person name="Hugenholtz P."/>
            <person name="Klenk H.P."/>
            <person name="Kyrpides N.C."/>
        </authorList>
    </citation>
    <scope>NUCLEOTIDE SEQUENCE [LARGE SCALE GENOMIC DNA]</scope>
    <source>
        <strain evidence="6">DSM 11293 / JCM 15392 / SEBR 4228</strain>
    </source>
</reference>
<dbReference type="PANTHER" id="PTHR30363:SF44">
    <property type="entry name" value="AGA OPERON TRANSCRIPTIONAL REPRESSOR-RELATED"/>
    <property type="match status" value="1"/>
</dbReference>
<accession>E1RCS8</accession>
<evidence type="ECO:0000256" key="3">
    <source>
        <dbReference type="ARBA" id="ARBA00023163"/>
    </source>
</evidence>
<evidence type="ECO:0000313" key="5">
    <source>
        <dbReference type="EMBL" id="ADK80158.1"/>
    </source>
</evidence>
<dbReference type="PRINTS" id="PR00037">
    <property type="entry name" value="HTHLACR"/>
</dbReference>
<dbReference type="InterPro" id="IPR050313">
    <property type="entry name" value="Carb_Metab_HTH_regulators"/>
</dbReference>
<dbReference type="SMART" id="SM01134">
    <property type="entry name" value="DeoRC"/>
    <property type="match status" value="1"/>
</dbReference>
<keyword evidence="6" id="KW-1185">Reference proteome</keyword>
<dbReference type="OrthoDB" id="308679at2"/>
<keyword evidence="1" id="KW-0805">Transcription regulation</keyword>
<proteinExistence type="predicted"/>
<dbReference type="GO" id="GO:0003700">
    <property type="term" value="F:DNA-binding transcription factor activity"/>
    <property type="evidence" value="ECO:0007669"/>
    <property type="project" value="InterPro"/>
</dbReference>
<dbReference type="PANTHER" id="PTHR30363">
    <property type="entry name" value="HTH-TYPE TRANSCRIPTIONAL REGULATOR SRLR-RELATED"/>
    <property type="match status" value="1"/>
</dbReference>
<evidence type="ECO:0000259" key="4">
    <source>
        <dbReference type="PROSITE" id="PS51000"/>
    </source>
</evidence>
<dbReference type="PROSITE" id="PS51000">
    <property type="entry name" value="HTH_DEOR_2"/>
    <property type="match status" value="1"/>
</dbReference>